<protein>
    <submittedName>
        <fullName evidence="2">Uncharacterized protein</fullName>
    </submittedName>
</protein>
<sequence>MSGSGDAWSDRRGMFQRGKELHAPANPTGRKFHETGAITNAVRRASVTSNDGGSPLDKTPTGGSAGGGFPTSGRRRSSAGSGKGLFGNLTHQKRGSEDYGERRASVNEMQGGGGVFGTWYNSTFKGHQKPVAGGDEKKDQKRGVME</sequence>
<dbReference type="EMBL" id="JAWDJX010000004">
    <property type="protein sequence ID" value="KAK3057146.1"/>
    <property type="molecule type" value="Genomic_DNA"/>
</dbReference>
<gene>
    <name evidence="2" type="ORF">LTR09_002185</name>
</gene>
<accession>A0AAJ0GGK8</accession>
<keyword evidence="3" id="KW-1185">Reference proteome</keyword>
<feature type="compositionally biased region" description="Basic and acidic residues" evidence="1">
    <location>
        <begin position="94"/>
        <end position="105"/>
    </location>
</feature>
<proteinExistence type="predicted"/>
<dbReference type="Proteomes" id="UP001271007">
    <property type="component" value="Unassembled WGS sequence"/>
</dbReference>
<evidence type="ECO:0000313" key="3">
    <source>
        <dbReference type="Proteomes" id="UP001271007"/>
    </source>
</evidence>
<name>A0AAJ0GGK8_9PEZI</name>
<dbReference type="AlphaFoldDB" id="A0AAJ0GGK8"/>
<feature type="compositionally biased region" description="Basic and acidic residues" evidence="1">
    <location>
        <begin position="8"/>
        <end position="22"/>
    </location>
</feature>
<comment type="caution">
    <text evidence="2">The sequence shown here is derived from an EMBL/GenBank/DDBJ whole genome shotgun (WGS) entry which is preliminary data.</text>
</comment>
<organism evidence="2 3">
    <name type="scientific">Extremus antarcticus</name>
    <dbReference type="NCBI Taxonomy" id="702011"/>
    <lineage>
        <taxon>Eukaryota</taxon>
        <taxon>Fungi</taxon>
        <taxon>Dikarya</taxon>
        <taxon>Ascomycota</taxon>
        <taxon>Pezizomycotina</taxon>
        <taxon>Dothideomycetes</taxon>
        <taxon>Dothideomycetidae</taxon>
        <taxon>Mycosphaerellales</taxon>
        <taxon>Extremaceae</taxon>
        <taxon>Extremus</taxon>
    </lineage>
</organism>
<evidence type="ECO:0000313" key="2">
    <source>
        <dbReference type="EMBL" id="KAK3057146.1"/>
    </source>
</evidence>
<reference evidence="2" key="1">
    <citation type="submission" date="2023-04" db="EMBL/GenBank/DDBJ databases">
        <title>Black Yeasts Isolated from many extreme environments.</title>
        <authorList>
            <person name="Coleine C."/>
            <person name="Stajich J.E."/>
            <person name="Selbmann L."/>
        </authorList>
    </citation>
    <scope>NUCLEOTIDE SEQUENCE</scope>
    <source>
        <strain evidence="2">CCFEE 5312</strain>
    </source>
</reference>
<feature type="region of interest" description="Disordered" evidence="1">
    <location>
        <begin position="1"/>
        <end position="146"/>
    </location>
</feature>
<feature type="compositionally biased region" description="Basic and acidic residues" evidence="1">
    <location>
        <begin position="134"/>
        <end position="146"/>
    </location>
</feature>
<evidence type="ECO:0000256" key="1">
    <source>
        <dbReference type="SAM" id="MobiDB-lite"/>
    </source>
</evidence>